<feature type="region of interest" description="Disordered" evidence="1">
    <location>
        <begin position="347"/>
        <end position="374"/>
    </location>
</feature>
<dbReference type="AlphaFoldDB" id="A0A5C5G1P1"/>
<feature type="region of interest" description="Disordered" evidence="1">
    <location>
        <begin position="482"/>
        <end position="502"/>
    </location>
</feature>
<dbReference type="OrthoDB" id="2524618at2759"/>
<proteinExistence type="predicted"/>
<keyword evidence="3" id="KW-1185">Reference proteome</keyword>
<reference evidence="2 3" key="1">
    <citation type="submission" date="2019-03" db="EMBL/GenBank/DDBJ databases">
        <title>Rhodosporidium diobovatum UCD-FST 08-225 genome sequencing, assembly, and annotation.</title>
        <authorList>
            <person name="Fakankun I.U."/>
            <person name="Fristensky B."/>
            <person name="Levin D.B."/>
        </authorList>
    </citation>
    <scope>NUCLEOTIDE SEQUENCE [LARGE SCALE GENOMIC DNA]</scope>
    <source>
        <strain evidence="2 3">UCD-FST 08-225</strain>
    </source>
</reference>
<evidence type="ECO:0000313" key="2">
    <source>
        <dbReference type="EMBL" id="TNY22292.1"/>
    </source>
</evidence>
<dbReference type="Proteomes" id="UP000311382">
    <property type="component" value="Unassembled WGS sequence"/>
</dbReference>
<evidence type="ECO:0000313" key="3">
    <source>
        <dbReference type="Proteomes" id="UP000311382"/>
    </source>
</evidence>
<organism evidence="2 3">
    <name type="scientific">Rhodotorula diobovata</name>
    <dbReference type="NCBI Taxonomy" id="5288"/>
    <lineage>
        <taxon>Eukaryota</taxon>
        <taxon>Fungi</taxon>
        <taxon>Dikarya</taxon>
        <taxon>Basidiomycota</taxon>
        <taxon>Pucciniomycotina</taxon>
        <taxon>Microbotryomycetes</taxon>
        <taxon>Sporidiobolales</taxon>
        <taxon>Sporidiobolaceae</taxon>
        <taxon>Rhodotorula</taxon>
    </lineage>
</organism>
<comment type="caution">
    <text evidence="2">The sequence shown here is derived from an EMBL/GenBank/DDBJ whole genome shotgun (WGS) entry which is preliminary data.</text>
</comment>
<feature type="compositionally biased region" description="Polar residues" evidence="1">
    <location>
        <begin position="358"/>
        <end position="369"/>
    </location>
</feature>
<protein>
    <submittedName>
        <fullName evidence="2">Proteophosphoglycan ppg4</fullName>
    </submittedName>
</protein>
<evidence type="ECO:0000256" key="1">
    <source>
        <dbReference type="SAM" id="MobiDB-lite"/>
    </source>
</evidence>
<dbReference type="EMBL" id="SOZI01000028">
    <property type="protein sequence ID" value="TNY22292.1"/>
    <property type="molecule type" value="Genomic_DNA"/>
</dbReference>
<accession>A0A5C5G1P1</accession>
<feature type="compositionally biased region" description="Gly residues" evidence="1">
    <location>
        <begin position="482"/>
        <end position="491"/>
    </location>
</feature>
<sequence>MTLSRRRDLRFRALLQAIIASKFHTLTAAGFSSHQSRLSVPLSSLGSFAFRSTGNYSQGTIVFERAESQGTVGDGAPPGYDADQKPRVEGTVDVAVEVRSNSEGLRNDCRLETVEGHERAGLSLTTPASTSVSRLGASLSYHIKVTFPSTFTSLDTLSVETTGFRLVLGPSLSAIDIASLELTTTDAPIVLSSTRCGSAQLRNQNLLDPNKHALKNFDDLVQGSLSATGRIDIQCENGPISGSYTTPGAIVASTTNFAIKGDFKGATLRITNQNAEVSGRFEAKRDVVVSTQHGKVEGVFKAPSGCEVKGQYVGIKGEFEVGSHLRLLTTVFRIDATIRLLAPSSSLLSPPGAAPVTRTLSNATSSTSEADLPPTFEDALASSSASGGSFGVVTVAAETTDAGVELVFPAPVPAMCALRTTARSSGGSRVAVTHARGWEGRFSASTTLTHTATLSSLTSGGPAAPPVHYDTQKRSEVTGFVGSGAGAGAGDGRNRTHVESDGPVEIVLL</sequence>
<gene>
    <name evidence="2" type="ORF">DMC30DRAFT_157471</name>
</gene>
<name>A0A5C5G1P1_9BASI</name>